<reference evidence="1" key="1">
    <citation type="submission" date="2018-04" db="EMBL/GenBank/DDBJ databases">
        <title>WGS assembly of Panicum hallii.</title>
        <authorList>
            <person name="Lovell J."/>
            <person name="Jenkins J."/>
            <person name="Lowry D."/>
            <person name="Mamidi S."/>
            <person name="Sreedasyam A."/>
            <person name="Weng X."/>
            <person name="Barry K."/>
            <person name="Bonette J."/>
            <person name="Campitelli B."/>
            <person name="Daum C."/>
            <person name="Gordon S."/>
            <person name="Gould B."/>
            <person name="Lipzen A."/>
            <person name="Macqueen A."/>
            <person name="Palacio-Mejia J."/>
            <person name="Plott C."/>
            <person name="Shakirov E."/>
            <person name="Shu S."/>
            <person name="Yoshinaga Y."/>
            <person name="Zane M."/>
            <person name="Rokhsar D."/>
            <person name="Grimwood J."/>
            <person name="Schmutz J."/>
            <person name="Juenger T."/>
        </authorList>
    </citation>
    <scope>NUCLEOTIDE SEQUENCE [LARGE SCALE GENOMIC DNA]</scope>
    <source>
        <strain evidence="1">FIL2</strain>
    </source>
</reference>
<dbReference type="Gramene" id="PVH36624">
    <property type="protein sequence ID" value="PVH36624"/>
    <property type="gene ID" value="PAHAL_6G124400"/>
</dbReference>
<dbReference type="Proteomes" id="UP000243499">
    <property type="component" value="Chromosome 6"/>
</dbReference>
<sequence>MCSLETLPPLPLDLTPPLPPLPPGLLPPLSLAWKLPTPGYLSLSLYCLFALYHL</sequence>
<name>A0A2T8IG17_9POAL</name>
<protein>
    <submittedName>
        <fullName evidence="1">Uncharacterized protein</fullName>
    </submittedName>
</protein>
<organism evidence="1">
    <name type="scientific">Panicum hallii</name>
    <dbReference type="NCBI Taxonomy" id="206008"/>
    <lineage>
        <taxon>Eukaryota</taxon>
        <taxon>Viridiplantae</taxon>
        <taxon>Streptophyta</taxon>
        <taxon>Embryophyta</taxon>
        <taxon>Tracheophyta</taxon>
        <taxon>Spermatophyta</taxon>
        <taxon>Magnoliopsida</taxon>
        <taxon>Liliopsida</taxon>
        <taxon>Poales</taxon>
        <taxon>Poaceae</taxon>
        <taxon>PACMAD clade</taxon>
        <taxon>Panicoideae</taxon>
        <taxon>Panicodae</taxon>
        <taxon>Paniceae</taxon>
        <taxon>Panicinae</taxon>
        <taxon>Panicum</taxon>
        <taxon>Panicum sect. Panicum</taxon>
    </lineage>
</organism>
<dbReference type="AlphaFoldDB" id="A0A2T8IG17"/>
<dbReference type="EMBL" id="CM008051">
    <property type="protein sequence ID" value="PVH36624.1"/>
    <property type="molecule type" value="Genomic_DNA"/>
</dbReference>
<evidence type="ECO:0000313" key="1">
    <source>
        <dbReference type="EMBL" id="PVH36624.1"/>
    </source>
</evidence>
<accession>A0A2T8IG17</accession>
<gene>
    <name evidence="1" type="ORF">PAHAL_6G124400</name>
</gene>
<proteinExistence type="predicted"/>